<dbReference type="InterPro" id="IPR006530">
    <property type="entry name" value="YD"/>
</dbReference>
<gene>
    <name evidence="2" type="ORF">PX653_12165</name>
</gene>
<dbReference type="EMBL" id="CP119083">
    <property type="protein sequence ID" value="WEF35467.1"/>
    <property type="molecule type" value="Genomic_DNA"/>
</dbReference>
<protein>
    <submittedName>
        <fullName evidence="2">RHS domain-containing protein</fullName>
    </submittedName>
</protein>
<dbReference type="InterPro" id="IPR050708">
    <property type="entry name" value="T6SS_VgrG/RHS"/>
</dbReference>
<evidence type="ECO:0000313" key="2">
    <source>
        <dbReference type="EMBL" id="WEF35467.1"/>
    </source>
</evidence>
<evidence type="ECO:0000259" key="1">
    <source>
        <dbReference type="Pfam" id="PF03527"/>
    </source>
</evidence>
<dbReference type="InterPro" id="IPR022385">
    <property type="entry name" value="Rhs_assc_core"/>
</dbReference>
<dbReference type="Pfam" id="PF03527">
    <property type="entry name" value="RHS"/>
    <property type="match status" value="1"/>
</dbReference>
<keyword evidence="3" id="KW-1185">Reference proteome</keyword>
<dbReference type="Gene3D" id="2.180.10.10">
    <property type="entry name" value="RHS repeat-associated core"/>
    <property type="match status" value="1"/>
</dbReference>
<dbReference type="InterPro" id="IPR001826">
    <property type="entry name" value="RHS"/>
</dbReference>
<reference evidence="2 3" key="1">
    <citation type="submission" date="2023-02" db="EMBL/GenBank/DDBJ databases">
        <title>Gemone sequence of Telluria chitinolytica ACM 3522T.</title>
        <authorList>
            <person name="Frediansyah A."/>
            <person name="Miess H."/>
            <person name="Gross H."/>
        </authorList>
    </citation>
    <scope>NUCLEOTIDE SEQUENCE [LARGE SCALE GENOMIC DNA]</scope>
    <source>
        <strain evidence="2 3">ACM 3522</strain>
    </source>
</reference>
<dbReference type="Pfam" id="PF05593">
    <property type="entry name" value="RHS_repeat"/>
    <property type="match status" value="1"/>
</dbReference>
<organism evidence="2 3">
    <name type="scientific">Pseudoduganella chitinolytica</name>
    <dbReference type="NCBI Taxonomy" id="34070"/>
    <lineage>
        <taxon>Bacteria</taxon>
        <taxon>Pseudomonadati</taxon>
        <taxon>Pseudomonadota</taxon>
        <taxon>Betaproteobacteria</taxon>
        <taxon>Burkholderiales</taxon>
        <taxon>Oxalobacteraceae</taxon>
        <taxon>Telluria group</taxon>
        <taxon>Pseudoduganella</taxon>
    </lineage>
</organism>
<feature type="domain" description="RHS protein conserved region" evidence="1">
    <location>
        <begin position="204"/>
        <end position="238"/>
    </location>
</feature>
<proteinExistence type="predicted"/>
<dbReference type="RefSeq" id="WP_277418123.1">
    <property type="nucleotide sequence ID" value="NZ_CP119083.1"/>
</dbReference>
<dbReference type="PANTHER" id="PTHR32305:SF15">
    <property type="entry name" value="PROTEIN RHSA-RELATED"/>
    <property type="match status" value="1"/>
</dbReference>
<dbReference type="NCBIfam" id="TIGR01643">
    <property type="entry name" value="YD_repeat_2x"/>
    <property type="match status" value="1"/>
</dbReference>
<dbReference type="InterPro" id="IPR031325">
    <property type="entry name" value="RHS_repeat"/>
</dbReference>
<accession>A0ABY8BLB7</accession>
<name>A0ABY8BLB7_9BURK</name>
<dbReference type="NCBIfam" id="TIGR03696">
    <property type="entry name" value="Rhs_assc_core"/>
    <property type="match status" value="1"/>
</dbReference>
<dbReference type="PANTHER" id="PTHR32305">
    <property type="match status" value="1"/>
</dbReference>
<dbReference type="Proteomes" id="UP001216510">
    <property type="component" value="Chromosome"/>
</dbReference>
<sequence>MGHETFAFDPAGNIQVLPAAQREAISHRPPLPKVLDNLLKEYAGTSYRYDERGNLVERVQNAQRDTFEWDAFNRMVRATTRNGVTIFAYDPLGRRIAKHSQASEGTAIRQTTRTIYGWDGDTLAWESSAHQGHAAGERTVHYVYERDSFVPLVQATRSRALQLALTTDVKTLMAGNDGRYDIALDPLWNGELEQEAEPFGKDEIAFYQCNHLGTSQQLTDCEGKVAWSAQYKAWGQAKEAISEAAHRAGTSSSIRFPGQYLDDETGLHYNRHRYYDPSSGRFITNDPVRLLGGTNTHVYAANPRHGLIR</sequence>
<evidence type="ECO:0000313" key="3">
    <source>
        <dbReference type="Proteomes" id="UP001216510"/>
    </source>
</evidence>